<dbReference type="InterPro" id="IPR037401">
    <property type="entry name" value="SnoaL-like"/>
</dbReference>
<evidence type="ECO:0000313" key="2">
    <source>
        <dbReference type="EMBL" id="MXP24254.1"/>
    </source>
</evidence>
<accession>A0A6L7GW04</accession>
<organism evidence="2 3">
    <name type="scientific">Gordonia mangrovi</name>
    <dbReference type="NCBI Taxonomy" id="2665643"/>
    <lineage>
        <taxon>Bacteria</taxon>
        <taxon>Bacillati</taxon>
        <taxon>Actinomycetota</taxon>
        <taxon>Actinomycetes</taxon>
        <taxon>Mycobacteriales</taxon>
        <taxon>Gordoniaceae</taxon>
        <taxon>Gordonia</taxon>
    </lineage>
</organism>
<name>A0A6L7GW04_9ACTN</name>
<keyword evidence="3" id="KW-1185">Reference proteome</keyword>
<dbReference type="Proteomes" id="UP000475545">
    <property type="component" value="Unassembled WGS sequence"/>
</dbReference>
<dbReference type="InterPro" id="IPR032710">
    <property type="entry name" value="NTF2-like_dom_sf"/>
</dbReference>
<dbReference type="RefSeq" id="WP_160904454.1">
    <property type="nucleotide sequence ID" value="NZ_CP102850.1"/>
</dbReference>
<dbReference type="Pfam" id="PF13577">
    <property type="entry name" value="SnoaL_4"/>
    <property type="match status" value="1"/>
</dbReference>
<evidence type="ECO:0000259" key="1">
    <source>
        <dbReference type="Pfam" id="PF13577"/>
    </source>
</evidence>
<evidence type="ECO:0000313" key="3">
    <source>
        <dbReference type="Proteomes" id="UP000475545"/>
    </source>
</evidence>
<dbReference type="EMBL" id="WMBR01000010">
    <property type="protein sequence ID" value="MXP24254.1"/>
    <property type="molecule type" value="Genomic_DNA"/>
</dbReference>
<comment type="caution">
    <text evidence="2">The sequence shown here is derived from an EMBL/GenBank/DDBJ whole genome shotgun (WGS) entry which is preliminary data.</text>
</comment>
<dbReference type="Gene3D" id="3.10.450.50">
    <property type="match status" value="1"/>
</dbReference>
<proteinExistence type="predicted"/>
<sequence length="158" mass="17389">MTGHAGTEGSLSNIHDQQRLLVSPEEIEGVRAVLHQYAYAVDTCDESLLAEVLTDDVVLHRVDGARAGADAVLAFYRTVFDGPTIWSKHLVTNLTCTATSHGYDVDAYVQAISRTADTGMMVLAEYHDQVVRDDTGRYRIAVKSIDVQQTFPIEVRHG</sequence>
<dbReference type="SUPFAM" id="SSF54427">
    <property type="entry name" value="NTF2-like"/>
    <property type="match status" value="1"/>
</dbReference>
<feature type="domain" description="SnoaL-like" evidence="1">
    <location>
        <begin position="25"/>
        <end position="141"/>
    </location>
</feature>
<reference evidence="2 3" key="1">
    <citation type="submission" date="2019-11" db="EMBL/GenBank/DDBJ databases">
        <title>Gordonia sp. nov., a novel actinobacterium isolated from mangrove soil in Hainan.</title>
        <authorList>
            <person name="Huang X."/>
            <person name="Xie Y."/>
            <person name="Chu X."/>
            <person name="Xiao K."/>
        </authorList>
    </citation>
    <scope>NUCLEOTIDE SEQUENCE [LARGE SCALE GENOMIC DNA]</scope>
    <source>
        <strain evidence="2 3">HNM0687</strain>
    </source>
</reference>
<gene>
    <name evidence="2" type="ORF">GIY30_23305</name>
</gene>
<protein>
    <recommendedName>
        <fullName evidence="1">SnoaL-like domain-containing protein</fullName>
    </recommendedName>
</protein>
<dbReference type="AlphaFoldDB" id="A0A6L7GW04"/>
<dbReference type="CDD" id="cd00531">
    <property type="entry name" value="NTF2_like"/>
    <property type="match status" value="1"/>
</dbReference>